<accession>A0AC54Z5A9</accession>
<protein>
    <submittedName>
        <fullName evidence="2">Sideroflexin-4</fullName>
    </submittedName>
</protein>
<reference evidence="2" key="1">
    <citation type="submission" date="2025-08" db="UniProtKB">
        <authorList>
            <consortium name="RefSeq"/>
        </authorList>
    </citation>
    <scope>IDENTIFICATION</scope>
</reference>
<sequence>MADGSRSPEEEEAARSPRRRERSAALMEPNVRFWISDRQVRPGAGPRDWGRGGGRAAGNRGRGRPELRTRAPRPCAGHVAPCDKIEKRQGVQPVPESQDTKPEMCRWGPVAAAQLLPPPGTLAAVLSPRWEKIEKLRQLLSIDEARGSVEDKKMQEAWKRSLSTVHPDNSKLIPAPFRPAAFLPFTGPMVFFSMMPSKGIKSTILPQFSLYTYTTAFNIINGNTSSQHRPQESLLLGAGVVVASTFIGIIPQLAQMKCSLDNYRVRFLVSRALPVLFLAHVSGVNVLASRSLEPARGIRVMDKEGNVIGYSRRAGEKAVKETAVSRTVLFGTAACVTEVLVYFFKRTQFFLQHPWSLWTVKLSCSILALGLMVPVSFSMFPQVRLIQCSQLEEEIQSSTEETELFYNRGV</sequence>
<evidence type="ECO:0000313" key="2">
    <source>
        <dbReference type="RefSeq" id="XP_042636347.1"/>
    </source>
</evidence>
<dbReference type="Proteomes" id="UP000694850">
    <property type="component" value="Unplaced"/>
</dbReference>
<name>A0AC54Z5A9_ORYAF</name>
<evidence type="ECO:0000313" key="1">
    <source>
        <dbReference type="Proteomes" id="UP000694850"/>
    </source>
</evidence>
<gene>
    <name evidence="2" type="primary">SFXN4</name>
</gene>
<keyword evidence="1" id="KW-1185">Reference proteome</keyword>
<proteinExistence type="predicted"/>
<dbReference type="RefSeq" id="XP_042636347.1">
    <property type="nucleotide sequence ID" value="XM_042780413.1"/>
</dbReference>
<organism evidence="1 2">
    <name type="scientific">Orycteropus afer afer</name>
    <dbReference type="NCBI Taxonomy" id="1230840"/>
    <lineage>
        <taxon>Eukaryota</taxon>
        <taxon>Metazoa</taxon>
        <taxon>Chordata</taxon>
        <taxon>Craniata</taxon>
        <taxon>Vertebrata</taxon>
        <taxon>Euteleostomi</taxon>
        <taxon>Mammalia</taxon>
        <taxon>Eutheria</taxon>
        <taxon>Afrotheria</taxon>
        <taxon>Tubulidentata</taxon>
        <taxon>Orycteropodidae</taxon>
        <taxon>Orycteropus</taxon>
    </lineage>
</organism>